<reference evidence="1" key="1">
    <citation type="submission" date="2021-06" db="EMBL/GenBank/DDBJ databases">
        <title>Comparative genomics, transcriptomics and evolutionary studies reveal genomic signatures of adaptation to plant cell wall in hemibiotrophic fungi.</title>
        <authorList>
            <consortium name="DOE Joint Genome Institute"/>
            <person name="Baroncelli R."/>
            <person name="Diaz J.F."/>
            <person name="Benocci T."/>
            <person name="Peng M."/>
            <person name="Battaglia E."/>
            <person name="Haridas S."/>
            <person name="Andreopoulos W."/>
            <person name="Labutti K."/>
            <person name="Pangilinan J."/>
            <person name="Floch G.L."/>
            <person name="Makela M.R."/>
            <person name="Henrissat B."/>
            <person name="Grigoriev I.V."/>
            <person name="Crouch J.A."/>
            <person name="De Vries R.P."/>
            <person name="Sukno S.A."/>
            <person name="Thon M.R."/>
        </authorList>
    </citation>
    <scope>NUCLEOTIDE SEQUENCE</scope>
    <source>
        <strain evidence="1">MAFF235873</strain>
    </source>
</reference>
<evidence type="ECO:0000313" key="1">
    <source>
        <dbReference type="EMBL" id="KAK2026556.1"/>
    </source>
</evidence>
<protein>
    <submittedName>
        <fullName evidence="1">Uncharacterized protein</fullName>
    </submittedName>
</protein>
<proteinExistence type="predicted"/>
<dbReference type="Proteomes" id="UP001232148">
    <property type="component" value="Unassembled WGS sequence"/>
</dbReference>
<keyword evidence="2" id="KW-1185">Reference proteome</keyword>
<organism evidence="1 2">
    <name type="scientific">Colletotrichum zoysiae</name>
    <dbReference type="NCBI Taxonomy" id="1216348"/>
    <lineage>
        <taxon>Eukaryota</taxon>
        <taxon>Fungi</taxon>
        <taxon>Dikarya</taxon>
        <taxon>Ascomycota</taxon>
        <taxon>Pezizomycotina</taxon>
        <taxon>Sordariomycetes</taxon>
        <taxon>Hypocreomycetidae</taxon>
        <taxon>Glomerellales</taxon>
        <taxon>Glomerellaceae</taxon>
        <taxon>Colletotrichum</taxon>
        <taxon>Colletotrichum graminicola species complex</taxon>
    </lineage>
</organism>
<gene>
    <name evidence="1" type="ORF">LX32DRAFT_674705</name>
</gene>
<sequence>MSSDTSDHPYQCPCANCLGGSPGLCKETRSESICRCGFRKLVTRKWNEHRGMRRQVECRCGEILCEKRGRDHVKGCRLGRKKYVCLRPRAGDNVETHRLEFTNQGDFLTHFNDECKGKGAGRPRKETKRPK</sequence>
<dbReference type="EMBL" id="MU842912">
    <property type="protein sequence ID" value="KAK2026556.1"/>
    <property type="molecule type" value="Genomic_DNA"/>
</dbReference>
<comment type="caution">
    <text evidence="1">The sequence shown here is derived from an EMBL/GenBank/DDBJ whole genome shotgun (WGS) entry which is preliminary data.</text>
</comment>
<name>A0AAD9HDX2_9PEZI</name>
<dbReference type="AlphaFoldDB" id="A0AAD9HDX2"/>
<evidence type="ECO:0000313" key="2">
    <source>
        <dbReference type="Proteomes" id="UP001232148"/>
    </source>
</evidence>
<accession>A0AAD9HDX2</accession>